<reference evidence="1" key="1">
    <citation type="submission" date="2018-05" db="EMBL/GenBank/DDBJ databases">
        <authorList>
            <person name="Lanie J.A."/>
            <person name="Ng W.-L."/>
            <person name="Kazmierczak K.M."/>
            <person name="Andrzejewski T.M."/>
            <person name="Davidsen T.M."/>
            <person name="Wayne K.J."/>
            <person name="Tettelin H."/>
            <person name="Glass J.I."/>
            <person name="Rusch D."/>
            <person name="Podicherti R."/>
            <person name="Tsui H.-C.T."/>
            <person name="Winkler M.E."/>
        </authorList>
    </citation>
    <scope>NUCLEOTIDE SEQUENCE</scope>
</reference>
<dbReference type="AlphaFoldDB" id="A0A382TFH8"/>
<sequence length="78" mass="8916">MNNSKCPLCNSGKGISSHHVERSREYCVFCYRCGYEYKRVIVDENESLSCEIKPLALSMILMTQRGKYNSLTTTEEVA</sequence>
<dbReference type="EMBL" id="UINC01136025">
    <property type="protein sequence ID" value="SVD20532.1"/>
    <property type="molecule type" value="Genomic_DNA"/>
</dbReference>
<protein>
    <submittedName>
        <fullName evidence="1">Uncharacterized protein</fullName>
    </submittedName>
</protein>
<proteinExistence type="predicted"/>
<evidence type="ECO:0000313" key="1">
    <source>
        <dbReference type="EMBL" id="SVD20532.1"/>
    </source>
</evidence>
<feature type="non-terminal residue" evidence="1">
    <location>
        <position position="78"/>
    </location>
</feature>
<name>A0A382TFH8_9ZZZZ</name>
<accession>A0A382TFH8</accession>
<gene>
    <name evidence="1" type="ORF">METZ01_LOCUS373386</name>
</gene>
<organism evidence="1">
    <name type="scientific">marine metagenome</name>
    <dbReference type="NCBI Taxonomy" id="408172"/>
    <lineage>
        <taxon>unclassified sequences</taxon>
        <taxon>metagenomes</taxon>
        <taxon>ecological metagenomes</taxon>
    </lineage>
</organism>